<reference evidence="8 9" key="1">
    <citation type="submission" date="2016-07" db="EMBL/GenBank/DDBJ databases">
        <title>Caryophanon latum genome sequencing.</title>
        <authorList>
            <person name="Verma A."/>
            <person name="Pal Y."/>
            <person name="Krishnamurthi S."/>
        </authorList>
    </citation>
    <scope>NUCLEOTIDE SEQUENCE [LARGE SCALE GENOMIC DNA]</scope>
    <source>
        <strain evidence="8 9">DSM 14151</strain>
    </source>
</reference>
<organism evidence="8 9">
    <name type="scientific">Caryophanon latum</name>
    <dbReference type="NCBI Taxonomy" id="33977"/>
    <lineage>
        <taxon>Bacteria</taxon>
        <taxon>Bacillati</taxon>
        <taxon>Bacillota</taxon>
        <taxon>Bacilli</taxon>
        <taxon>Bacillales</taxon>
        <taxon>Caryophanaceae</taxon>
        <taxon>Caryophanon</taxon>
    </lineage>
</organism>
<evidence type="ECO:0000256" key="6">
    <source>
        <dbReference type="RuleBase" id="RU366058"/>
    </source>
</evidence>
<evidence type="ECO:0000259" key="7">
    <source>
        <dbReference type="Pfam" id="PF09335"/>
    </source>
</evidence>
<evidence type="ECO:0000256" key="5">
    <source>
        <dbReference type="ARBA" id="ARBA00023136"/>
    </source>
</evidence>
<evidence type="ECO:0000256" key="2">
    <source>
        <dbReference type="ARBA" id="ARBA00022475"/>
    </source>
</evidence>
<name>A0A1C0YV45_9BACL</name>
<evidence type="ECO:0000256" key="1">
    <source>
        <dbReference type="ARBA" id="ARBA00004651"/>
    </source>
</evidence>
<dbReference type="Pfam" id="PF09335">
    <property type="entry name" value="VTT_dom"/>
    <property type="match status" value="1"/>
</dbReference>
<comment type="caution">
    <text evidence="6">Lacks conserved residue(s) required for the propagation of feature annotation.</text>
</comment>
<keyword evidence="4 6" id="KW-1133">Transmembrane helix</keyword>
<dbReference type="GO" id="GO:0005886">
    <property type="term" value="C:plasma membrane"/>
    <property type="evidence" value="ECO:0007669"/>
    <property type="project" value="UniProtKB-SubCell"/>
</dbReference>
<sequence>MEIFFTTMIEERPAIGLLLAFCLLAVLSCVPFLPTPLVVGLLATQFDWYVAFAVSLAGNIVGSLAMFLFMRKLLRQYAAKQLAKYTYGKQFELFMQQHGFLAVLIGRIIPIMPSAALNTIASVTGISFTAFCVATCIGKMPNLLVYSLAGSELQNSPMLTTAFVLLYVIVLGAAAKAVKTHIGGTVHAD</sequence>
<accession>A0A1C0YV45</accession>
<protein>
    <recommendedName>
        <fullName evidence="6">TVP38/TMEM64 family membrane protein</fullName>
    </recommendedName>
</protein>
<feature type="transmembrane region" description="Helical" evidence="6">
    <location>
        <begin position="158"/>
        <end position="178"/>
    </location>
</feature>
<comment type="similarity">
    <text evidence="6">Belongs to the TVP38/TMEM64 family.</text>
</comment>
<comment type="caution">
    <text evidence="8">The sequence shown here is derived from an EMBL/GenBank/DDBJ whole genome shotgun (WGS) entry which is preliminary data.</text>
</comment>
<comment type="subcellular location">
    <subcellularLocation>
        <location evidence="1 6">Cell membrane</location>
        <topology evidence="1 6">Multi-pass membrane protein</topology>
    </subcellularLocation>
</comment>
<dbReference type="PANTHER" id="PTHR12677">
    <property type="entry name" value="GOLGI APPARATUS MEMBRANE PROTEIN TVP38-RELATED"/>
    <property type="match status" value="1"/>
</dbReference>
<dbReference type="EMBL" id="MATO01000031">
    <property type="protein sequence ID" value="OCS91039.1"/>
    <property type="molecule type" value="Genomic_DNA"/>
</dbReference>
<dbReference type="InterPro" id="IPR015414">
    <property type="entry name" value="TMEM64"/>
</dbReference>
<keyword evidence="3 6" id="KW-0812">Transmembrane</keyword>
<dbReference type="OrthoDB" id="2381682at2"/>
<keyword evidence="5 6" id="KW-0472">Membrane</keyword>
<evidence type="ECO:0000313" key="9">
    <source>
        <dbReference type="Proteomes" id="UP000093482"/>
    </source>
</evidence>
<dbReference type="PANTHER" id="PTHR12677:SF59">
    <property type="entry name" value="GOLGI APPARATUS MEMBRANE PROTEIN TVP38-RELATED"/>
    <property type="match status" value="1"/>
</dbReference>
<evidence type="ECO:0000313" key="8">
    <source>
        <dbReference type="EMBL" id="OCS91039.1"/>
    </source>
</evidence>
<feature type="domain" description="VTT" evidence="7">
    <location>
        <begin position="34"/>
        <end position="151"/>
    </location>
</feature>
<gene>
    <name evidence="8" type="ORF">A6K76_09860</name>
</gene>
<feature type="transmembrane region" description="Helical" evidence="6">
    <location>
        <begin position="115"/>
        <end position="137"/>
    </location>
</feature>
<dbReference type="RefSeq" id="WP_066463689.1">
    <property type="nucleotide sequence ID" value="NZ_MATO01000031.1"/>
</dbReference>
<keyword evidence="9" id="KW-1185">Reference proteome</keyword>
<evidence type="ECO:0000256" key="3">
    <source>
        <dbReference type="ARBA" id="ARBA00022692"/>
    </source>
</evidence>
<dbReference type="Proteomes" id="UP000093482">
    <property type="component" value="Unassembled WGS sequence"/>
</dbReference>
<feature type="transmembrane region" description="Helical" evidence="6">
    <location>
        <begin position="48"/>
        <end position="70"/>
    </location>
</feature>
<dbReference type="InterPro" id="IPR032816">
    <property type="entry name" value="VTT_dom"/>
</dbReference>
<proteinExistence type="inferred from homology"/>
<dbReference type="AlphaFoldDB" id="A0A1C0YV45"/>
<evidence type="ECO:0000256" key="4">
    <source>
        <dbReference type="ARBA" id="ARBA00022989"/>
    </source>
</evidence>
<keyword evidence="2 6" id="KW-1003">Cell membrane</keyword>